<accession>A0A0F6YK32</accession>
<dbReference type="InterPro" id="IPR036005">
    <property type="entry name" value="Creatinase/aminopeptidase-like"/>
</dbReference>
<dbReference type="SUPFAM" id="SSF53092">
    <property type="entry name" value="Creatinase/prolidase N-terminal domain"/>
    <property type="match status" value="1"/>
</dbReference>
<dbReference type="GO" id="GO:0005829">
    <property type="term" value="C:cytosol"/>
    <property type="evidence" value="ECO:0007669"/>
    <property type="project" value="TreeGrafter"/>
</dbReference>
<evidence type="ECO:0000256" key="2">
    <source>
        <dbReference type="ARBA" id="ARBA00001936"/>
    </source>
</evidence>
<comment type="cofactor">
    <cofactor evidence="2">
        <name>Mn(2+)</name>
        <dbReference type="ChEBI" id="CHEBI:29035"/>
    </cofactor>
</comment>
<dbReference type="GO" id="GO:0030145">
    <property type="term" value="F:manganese ion binding"/>
    <property type="evidence" value="ECO:0007669"/>
    <property type="project" value="InterPro"/>
</dbReference>
<evidence type="ECO:0000256" key="5">
    <source>
        <dbReference type="ARBA" id="ARBA00022670"/>
    </source>
</evidence>
<dbReference type="CDD" id="cd01087">
    <property type="entry name" value="Prolidase"/>
    <property type="match status" value="1"/>
</dbReference>
<dbReference type="InterPro" id="IPR007865">
    <property type="entry name" value="Aminopep_P_N"/>
</dbReference>
<dbReference type="EC" id="3.4.11.9" evidence="4"/>
<evidence type="ECO:0000256" key="7">
    <source>
        <dbReference type="ARBA" id="ARBA00022801"/>
    </source>
</evidence>
<evidence type="ECO:0000256" key="8">
    <source>
        <dbReference type="ARBA" id="ARBA00023049"/>
    </source>
</evidence>
<dbReference type="PANTHER" id="PTHR43226:SF4">
    <property type="entry name" value="XAA-PRO AMINOPEPTIDASE 3"/>
    <property type="match status" value="1"/>
</dbReference>
<keyword evidence="13" id="KW-1185">Reference proteome</keyword>
<comment type="catalytic activity">
    <reaction evidence="1">
        <text>Release of any N-terminal amino acid, including proline, that is linked to proline, even from a dipeptide or tripeptide.</text>
        <dbReference type="EC" id="3.4.11.9"/>
    </reaction>
</comment>
<dbReference type="InterPro" id="IPR001131">
    <property type="entry name" value="Peptidase_M24B_aminopep-P_CS"/>
</dbReference>
<name>A0A0F6YK32_9BACT</name>
<reference evidence="12 13" key="1">
    <citation type="submission" date="2015-03" db="EMBL/GenBank/DDBJ databases">
        <title>Genome assembly of Sandaracinus amylolyticus DSM 53668.</title>
        <authorList>
            <person name="Sharma G."/>
            <person name="Subramanian S."/>
        </authorList>
    </citation>
    <scope>NUCLEOTIDE SEQUENCE [LARGE SCALE GENOMIC DNA]</scope>
    <source>
        <strain evidence="12 13">DSM 53668</strain>
    </source>
</reference>
<keyword evidence="8" id="KW-0482">Metalloprotease</keyword>
<dbReference type="OrthoDB" id="9806388at2"/>
<evidence type="ECO:0000256" key="9">
    <source>
        <dbReference type="ARBA" id="ARBA00023211"/>
    </source>
</evidence>
<organism evidence="12 13">
    <name type="scientific">Sandaracinus amylolyticus</name>
    <dbReference type="NCBI Taxonomy" id="927083"/>
    <lineage>
        <taxon>Bacteria</taxon>
        <taxon>Pseudomonadati</taxon>
        <taxon>Myxococcota</taxon>
        <taxon>Polyangia</taxon>
        <taxon>Polyangiales</taxon>
        <taxon>Sandaracinaceae</taxon>
        <taxon>Sandaracinus</taxon>
    </lineage>
</organism>
<sequence length="459" mass="48962">MLLPRIDTAALVARRARLSKALEGAPALIAAGAPSPRNYRANPWPYRAASHFLYLAGAPIPGAFLLLEGDAATLFVETPDDDDELWHGPSASLADLAAAVGCAVRDASDLPRVLAGRRVATLPAIDAPTRERQSDLLGRPVRYGALAEDDAALADAMIALRLVHDEAAIRGLREAADGTAAAHLAGMRATRVGLREHAIRGAMESALLTRGMGTSYQSIVTVHGEVLHNHGYGHELREGDLLLADVGAETEGGWAGDVTRTWPVSGRFSETQRSMYELVLTANRAAIEKVAPGVRYRDVHLASCHVIARGLVDLGVLRGDPEELVADGVHALFFPHGVGHLIGLDVHDMEDLGDRAGYAPGRTRSSQFGLSYLRLDRDLAPGMAVTIEPGFYVVPAILRDPKLKAIARDRIDHATLERFADVRGIRVEDDVLVTATGAEVLTSAIPKTVRDVEHAVGGG</sequence>
<dbReference type="GO" id="GO:0006508">
    <property type="term" value="P:proteolysis"/>
    <property type="evidence" value="ECO:0007669"/>
    <property type="project" value="UniProtKB-KW"/>
</dbReference>
<dbReference type="AlphaFoldDB" id="A0A0F6YK32"/>
<dbReference type="Proteomes" id="UP000034883">
    <property type="component" value="Chromosome"/>
</dbReference>
<dbReference type="EMBL" id="CP011125">
    <property type="protein sequence ID" value="AKF07635.1"/>
    <property type="molecule type" value="Genomic_DNA"/>
</dbReference>
<evidence type="ECO:0000256" key="4">
    <source>
        <dbReference type="ARBA" id="ARBA00012574"/>
    </source>
</evidence>
<dbReference type="STRING" id="927083.DB32_004784"/>
<evidence type="ECO:0000256" key="6">
    <source>
        <dbReference type="ARBA" id="ARBA00022723"/>
    </source>
</evidence>
<evidence type="ECO:0000256" key="3">
    <source>
        <dbReference type="ARBA" id="ARBA00008766"/>
    </source>
</evidence>
<dbReference type="Pfam" id="PF05195">
    <property type="entry name" value="AMP_N"/>
    <property type="match status" value="1"/>
</dbReference>
<dbReference type="KEGG" id="samy:DB32_004784"/>
<dbReference type="PROSITE" id="PS00491">
    <property type="entry name" value="PROLINE_PEPTIDASE"/>
    <property type="match status" value="1"/>
</dbReference>
<keyword evidence="6 10" id="KW-0479">Metal-binding</keyword>
<dbReference type="SUPFAM" id="SSF55920">
    <property type="entry name" value="Creatinase/aminopeptidase"/>
    <property type="match status" value="1"/>
</dbReference>
<dbReference type="PANTHER" id="PTHR43226">
    <property type="entry name" value="XAA-PRO AMINOPEPTIDASE 3"/>
    <property type="match status" value="1"/>
</dbReference>
<keyword evidence="9" id="KW-0464">Manganese</keyword>
<keyword evidence="7" id="KW-0378">Hydrolase</keyword>
<proteinExistence type="inferred from homology"/>
<dbReference type="Gene3D" id="3.90.230.10">
    <property type="entry name" value="Creatinase/methionine aminopeptidase superfamily"/>
    <property type="match status" value="1"/>
</dbReference>
<dbReference type="RefSeq" id="WP_053234866.1">
    <property type="nucleotide sequence ID" value="NZ_CP011125.1"/>
</dbReference>
<dbReference type="Gene3D" id="3.40.350.10">
    <property type="entry name" value="Creatinase/prolidase N-terminal domain"/>
    <property type="match status" value="1"/>
</dbReference>
<comment type="similarity">
    <text evidence="3 10">Belongs to the peptidase M24B family.</text>
</comment>
<gene>
    <name evidence="12" type="ORF">DB32_004784</name>
</gene>
<evidence type="ECO:0000313" key="12">
    <source>
        <dbReference type="EMBL" id="AKF07635.1"/>
    </source>
</evidence>
<feature type="domain" description="Aminopeptidase P N-terminal" evidence="11">
    <location>
        <begin position="6"/>
        <end position="133"/>
    </location>
</feature>
<evidence type="ECO:0000259" key="11">
    <source>
        <dbReference type="SMART" id="SM01011"/>
    </source>
</evidence>
<dbReference type="Pfam" id="PF00557">
    <property type="entry name" value="Peptidase_M24"/>
    <property type="match status" value="1"/>
</dbReference>
<keyword evidence="5" id="KW-0645">Protease</keyword>
<evidence type="ECO:0000256" key="1">
    <source>
        <dbReference type="ARBA" id="ARBA00001424"/>
    </source>
</evidence>
<dbReference type="InterPro" id="IPR029149">
    <property type="entry name" value="Creatin/AminoP/Spt16_N"/>
</dbReference>
<keyword evidence="12" id="KW-0031">Aminopeptidase</keyword>
<evidence type="ECO:0000256" key="10">
    <source>
        <dbReference type="RuleBase" id="RU000590"/>
    </source>
</evidence>
<dbReference type="InterPro" id="IPR052433">
    <property type="entry name" value="X-Pro_dipept-like"/>
</dbReference>
<dbReference type="InterPro" id="IPR000994">
    <property type="entry name" value="Pept_M24"/>
</dbReference>
<dbReference type="GO" id="GO:0070006">
    <property type="term" value="F:metalloaminopeptidase activity"/>
    <property type="evidence" value="ECO:0007669"/>
    <property type="project" value="InterPro"/>
</dbReference>
<evidence type="ECO:0000313" key="13">
    <source>
        <dbReference type="Proteomes" id="UP000034883"/>
    </source>
</evidence>
<dbReference type="SMART" id="SM01011">
    <property type="entry name" value="AMP_N"/>
    <property type="match status" value="1"/>
</dbReference>
<protein>
    <recommendedName>
        <fullName evidence="4">Xaa-Pro aminopeptidase</fullName>
        <ecNumber evidence="4">3.4.11.9</ecNumber>
    </recommendedName>
</protein>